<dbReference type="EMBL" id="LNPX01000004">
    <property type="protein sequence ID" value="OEK58871.1"/>
    <property type="molecule type" value="Genomic_DNA"/>
</dbReference>
<organism evidence="1 2">
    <name type="scientific">Staphylococcus equorum</name>
    <dbReference type="NCBI Taxonomy" id="246432"/>
    <lineage>
        <taxon>Bacteria</taxon>
        <taxon>Bacillati</taxon>
        <taxon>Bacillota</taxon>
        <taxon>Bacilli</taxon>
        <taxon>Bacillales</taxon>
        <taxon>Staphylococcaceae</taxon>
        <taxon>Staphylococcus</taxon>
    </lineage>
</organism>
<gene>
    <name evidence="1" type="ORF">ASS94_00690</name>
</gene>
<accession>A0AAP7IG05</accession>
<evidence type="ECO:0000313" key="2">
    <source>
        <dbReference type="Proteomes" id="UP000095464"/>
    </source>
</evidence>
<reference evidence="2" key="1">
    <citation type="submission" date="2015-11" db="EMBL/GenBank/DDBJ databases">
        <title>Genomic diversity of Staphylococcus saprophyticus strains from urinary tract infections, animal surfaces, and fermented foods.</title>
        <authorList>
            <person name="Wolfe B.E."/>
        </authorList>
    </citation>
    <scope>NUCLEOTIDE SEQUENCE [LARGE SCALE GENOMIC DNA]</scope>
    <source>
        <strain evidence="2">738_7</strain>
    </source>
</reference>
<proteinExistence type="predicted"/>
<dbReference type="RefSeq" id="WP_069854271.1">
    <property type="nucleotide sequence ID" value="NZ_LNPX01000004.1"/>
</dbReference>
<name>A0AAP7IG05_9STAP</name>
<comment type="caution">
    <text evidence="1">The sequence shown here is derived from an EMBL/GenBank/DDBJ whole genome shotgun (WGS) entry which is preliminary data.</text>
</comment>
<dbReference type="Proteomes" id="UP000095464">
    <property type="component" value="Unassembled WGS sequence"/>
</dbReference>
<evidence type="ECO:0000313" key="1">
    <source>
        <dbReference type="EMBL" id="OEK58871.1"/>
    </source>
</evidence>
<dbReference type="AlphaFoldDB" id="A0AAP7IG05"/>
<sequence>MTISEAKIKQLENKFDEAFDDNNGLELGKRFRTDDEATAEEIIDQALKSESFPMDANIYNVTADILIHKGRSTEDWAEHYINDKDISDEESFQTALNDDVYYFISENLEKTQIEVDIRDNLAVWLDKHGTVEYLESKMENEYEVIIIQEMIELQEPIEVQQKVKQALSEEGFPENVTADDVDYSVYDIKLTESFESLAERHIDDIEKHGGVDKYIKEQFYKDIINENLYTFSVDIESDREDFE</sequence>
<protein>
    <submittedName>
        <fullName evidence="1">Uncharacterized protein</fullName>
    </submittedName>
</protein>